<comment type="function">
    <text evidence="2">Decapping enzyme for NAD-capped RNAs: specifically hydrolyzes the nicotinamide adenine dinucleotide (NAD) cap from a subset of RNAs by removing the entire NAD moiety from the 5'-end of an NAD-capped RNA.</text>
</comment>
<proteinExistence type="inferred from homology"/>
<sequence>MLQQQQQHKQQEVKRAKIHHHQQQQQNDDERTPVPPNEPPGPFSTDPAHFAQRIDPNKLALSRPCCIGEFSLDRTRQQQLGRSRVRYFNERTLGRKLRGANLAENFHTFVPKGDEAEGIEQLLHWIMAMSAPNSLLRKTVHECDFVLWRGTITRLSISPYDTNAFGVGVKIACTKHKGVYFVSEFDTEAKQRSENNRNDFQRRTCYGGFKFEQLVTVDDLAPAAQQQHHDTAFVAEPVDQNNEFVGIFKATLSSSLADVGGGGGDQSGGAGAVPSPLRLLYGAEIDCISPLYGEFMEIKTQYKAIGQGKGFVHKALKWWIQSYLIGIKQMIIGTHENLILGRVELFPVDSLPKLGSSCWSGPVCLQFLFQFLHYIRRCLDASPEGAILVAERQPNAREFKFWLIGPDEADAQREHRVLSDAFKNYLWR</sequence>
<evidence type="ECO:0000256" key="3">
    <source>
        <dbReference type="SAM" id="MobiDB-lite"/>
    </source>
</evidence>
<dbReference type="GO" id="GO:0005634">
    <property type="term" value="C:nucleus"/>
    <property type="evidence" value="ECO:0007669"/>
    <property type="project" value="UniProtKB-SubCell"/>
</dbReference>
<evidence type="ECO:0000256" key="1">
    <source>
        <dbReference type="ARBA" id="ARBA00006562"/>
    </source>
</evidence>
<dbReference type="AlphaFoldDB" id="A0ABD2JHE0"/>
<dbReference type="GO" id="GO:0000166">
    <property type="term" value="F:nucleotide binding"/>
    <property type="evidence" value="ECO:0007669"/>
    <property type="project" value="UniProtKB-KW"/>
</dbReference>
<dbReference type="GO" id="GO:0004518">
    <property type="term" value="F:nuclease activity"/>
    <property type="evidence" value="ECO:0007669"/>
    <property type="project" value="UniProtKB-KW"/>
</dbReference>
<comment type="subcellular location">
    <subcellularLocation>
        <location evidence="2">Nucleus</location>
    </subcellularLocation>
</comment>
<evidence type="ECO:0000256" key="2">
    <source>
        <dbReference type="RuleBase" id="RU367113"/>
    </source>
</evidence>
<dbReference type="InterPro" id="IPR039039">
    <property type="entry name" value="RAI1-like_fam"/>
</dbReference>
<evidence type="ECO:0000259" key="4">
    <source>
        <dbReference type="Pfam" id="PF08652"/>
    </source>
</evidence>
<feature type="domain" description="RAI1-like" evidence="4">
    <location>
        <begin position="277"/>
        <end position="420"/>
    </location>
</feature>
<dbReference type="GO" id="GO:0046872">
    <property type="term" value="F:metal ion binding"/>
    <property type="evidence" value="ECO:0007669"/>
    <property type="project" value="UniProtKB-KW"/>
</dbReference>
<organism evidence="5 6">
    <name type="scientific">Heterodera schachtii</name>
    <name type="common">Sugarbeet cyst nematode worm</name>
    <name type="synonym">Tylenchus schachtii</name>
    <dbReference type="NCBI Taxonomy" id="97005"/>
    <lineage>
        <taxon>Eukaryota</taxon>
        <taxon>Metazoa</taxon>
        <taxon>Ecdysozoa</taxon>
        <taxon>Nematoda</taxon>
        <taxon>Chromadorea</taxon>
        <taxon>Rhabditida</taxon>
        <taxon>Tylenchina</taxon>
        <taxon>Tylenchomorpha</taxon>
        <taxon>Tylenchoidea</taxon>
        <taxon>Heteroderidae</taxon>
        <taxon>Heteroderinae</taxon>
        <taxon>Heterodera</taxon>
    </lineage>
</organism>
<evidence type="ECO:0000313" key="5">
    <source>
        <dbReference type="EMBL" id="KAL3090016.1"/>
    </source>
</evidence>
<keyword evidence="2" id="KW-0547">Nucleotide-binding</keyword>
<keyword evidence="2" id="KW-0539">Nucleus</keyword>
<dbReference type="GO" id="GO:0003723">
    <property type="term" value="F:RNA binding"/>
    <property type="evidence" value="ECO:0007669"/>
    <property type="project" value="UniProtKB-KW"/>
</dbReference>
<comment type="caution">
    <text evidence="5">The sequence shown here is derived from an EMBL/GenBank/DDBJ whole genome shotgun (WGS) entry which is preliminary data.</text>
</comment>
<feature type="region of interest" description="Disordered" evidence="3">
    <location>
        <begin position="1"/>
        <end position="49"/>
    </location>
</feature>
<name>A0ABD2JHE0_HETSC</name>
<dbReference type="PANTHER" id="PTHR12395">
    <property type="entry name" value="DOM-3 RELATED"/>
    <property type="match status" value="1"/>
</dbReference>
<dbReference type="Pfam" id="PF08652">
    <property type="entry name" value="RAI1"/>
    <property type="match status" value="2"/>
</dbReference>
<comment type="cofactor">
    <cofactor evidence="2">
        <name>a divalent metal cation</name>
        <dbReference type="ChEBI" id="CHEBI:60240"/>
    </cofactor>
</comment>
<dbReference type="Proteomes" id="UP001620645">
    <property type="component" value="Unassembled WGS sequence"/>
</dbReference>
<dbReference type="InterPro" id="IPR013961">
    <property type="entry name" value="RAI1"/>
</dbReference>
<keyword evidence="2" id="KW-0540">Nuclease</keyword>
<reference evidence="5 6" key="1">
    <citation type="submission" date="2024-10" db="EMBL/GenBank/DDBJ databases">
        <authorList>
            <person name="Kim D."/>
        </authorList>
    </citation>
    <scope>NUCLEOTIDE SEQUENCE [LARGE SCALE GENOMIC DNA]</scope>
    <source>
        <strain evidence="5">Taebaek</strain>
    </source>
</reference>
<evidence type="ECO:0000313" key="6">
    <source>
        <dbReference type="Proteomes" id="UP001620645"/>
    </source>
</evidence>
<dbReference type="EMBL" id="JBICCN010000143">
    <property type="protein sequence ID" value="KAL3090016.1"/>
    <property type="molecule type" value="Genomic_DNA"/>
</dbReference>
<dbReference type="PANTHER" id="PTHR12395:SF9">
    <property type="entry name" value="DECAPPING AND EXORIBONUCLEASE PROTEIN"/>
    <property type="match status" value="1"/>
</dbReference>
<accession>A0ABD2JHE0</accession>
<keyword evidence="2" id="KW-0694">RNA-binding</keyword>
<keyword evidence="6" id="KW-1185">Reference proteome</keyword>
<keyword evidence="2" id="KW-0479">Metal-binding</keyword>
<protein>
    <recommendedName>
        <fullName evidence="2">Decapping nuclease</fullName>
        <ecNumber evidence="2">3.6.1.-</ecNumber>
    </recommendedName>
</protein>
<dbReference type="GO" id="GO:0016787">
    <property type="term" value="F:hydrolase activity"/>
    <property type="evidence" value="ECO:0007669"/>
    <property type="project" value="UniProtKB-KW"/>
</dbReference>
<feature type="domain" description="RAI1-like" evidence="4">
    <location>
        <begin position="63"/>
        <end position="254"/>
    </location>
</feature>
<keyword evidence="2" id="KW-0378">Hydrolase</keyword>
<comment type="similarity">
    <text evidence="1 2">Belongs to the DXO/Dom3Z family.</text>
</comment>
<dbReference type="EC" id="3.6.1.-" evidence="2"/>
<feature type="compositionally biased region" description="Pro residues" evidence="3">
    <location>
        <begin position="33"/>
        <end position="42"/>
    </location>
</feature>
<gene>
    <name evidence="5" type="ORF">niasHS_006468</name>
</gene>